<protein>
    <submittedName>
        <fullName evidence="1">Uncharacterized protein</fullName>
    </submittedName>
</protein>
<name>A0A0C2RMT4_9BACL</name>
<sequence length="41" mass="4597">MEDHRIKPQSILPDLYVMAERMPPLTGLGIDFVPEKAGMVT</sequence>
<dbReference type="Proteomes" id="UP000031950">
    <property type="component" value="Unassembled WGS sequence"/>
</dbReference>
<evidence type="ECO:0000313" key="1">
    <source>
        <dbReference type="EMBL" id="KIL51545.1"/>
    </source>
</evidence>
<gene>
    <name evidence="1" type="ORF">KP77_10570</name>
</gene>
<evidence type="ECO:0000313" key="2">
    <source>
        <dbReference type="Proteomes" id="UP000031950"/>
    </source>
</evidence>
<dbReference type="EMBL" id="JXRQ01000015">
    <property type="protein sequence ID" value="KIL51545.1"/>
    <property type="molecule type" value="Genomic_DNA"/>
</dbReference>
<keyword evidence="2" id="KW-1185">Reference proteome</keyword>
<organism evidence="1 2">
    <name type="scientific">Jeotgalibacillus alimentarius</name>
    <dbReference type="NCBI Taxonomy" id="135826"/>
    <lineage>
        <taxon>Bacteria</taxon>
        <taxon>Bacillati</taxon>
        <taxon>Bacillota</taxon>
        <taxon>Bacilli</taxon>
        <taxon>Bacillales</taxon>
        <taxon>Caryophanaceae</taxon>
        <taxon>Jeotgalibacillus</taxon>
    </lineage>
</organism>
<dbReference type="PATRIC" id="fig|135826.4.peg.1052"/>
<dbReference type="AlphaFoldDB" id="A0A0C2RMT4"/>
<dbReference type="STRING" id="135826.KP77_10570"/>
<accession>A0A0C2RMT4</accession>
<proteinExistence type="predicted"/>
<reference evidence="1 2" key="1">
    <citation type="submission" date="2015-01" db="EMBL/GenBank/DDBJ databases">
        <title>Genome sequence of Jeotgalibacillus alimentarius.</title>
        <authorList>
            <person name="Goh K.M."/>
            <person name="Chan K.-G."/>
            <person name="Yaakop A.S."/>
            <person name="Ee R."/>
            <person name="Gan H.M."/>
            <person name="Chan C.S."/>
        </authorList>
    </citation>
    <scope>NUCLEOTIDE SEQUENCE [LARGE SCALE GENOMIC DNA]</scope>
    <source>
        <strain evidence="1 2">YKJ-13</strain>
    </source>
</reference>
<comment type="caution">
    <text evidence="1">The sequence shown here is derived from an EMBL/GenBank/DDBJ whole genome shotgun (WGS) entry which is preliminary data.</text>
</comment>